<protein>
    <submittedName>
        <fullName evidence="1">Uncharacterized protein</fullName>
    </submittedName>
</protein>
<keyword evidence="2" id="KW-1185">Reference proteome</keyword>
<dbReference type="OrthoDB" id="6252479at2759"/>
<reference evidence="1 2" key="1">
    <citation type="submission" date="2013-11" db="EMBL/GenBank/DDBJ databases">
        <title>Draft genome of the bovine lungworm Dictyocaulus viviparus.</title>
        <authorList>
            <person name="Mitreva M."/>
        </authorList>
    </citation>
    <scope>NUCLEOTIDE SEQUENCE [LARGE SCALE GENOMIC DNA]</scope>
    <source>
        <strain evidence="1 2">HannoverDv2000</strain>
    </source>
</reference>
<evidence type="ECO:0000313" key="1">
    <source>
        <dbReference type="EMBL" id="KJH45913.1"/>
    </source>
</evidence>
<organism evidence="1 2">
    <name type="scientific">Dictyocaulus viviparus</name>
    <name type="common">Bovine lungworm</name>
    <dbReference type="NCBI Taxonomy" id="29172"/>
    <lineage>
        <taxon>Eukaryota</taxon>
        <taxon>Metazoa</taxon>
        <taxon>Ecdysozoa</taxon>
        <taxon>Nematoda</taxon>
        <taxon>Chromadorea</taxon>
        <taxon>Rhabditida</taxon>
        <taxon>Rhabditina</taxon>
        <taxon>Rhabditomorpha</taxon>
        <taxon>Strongyloidea</taxon>
        <taxon>Metastrongylidae</taxon>
        <taxon>Dictyocaulus</taxon>
    </lineage>
</organism>
<sequence>MDSDYEFVSMTASTTPSAVCSCSWSTKTIIHPTLSDLRKFVSPKMSHVKRLLHDSISAIVTQVIAQGKGVSTRVWWLCMTTVLFAIIQSSAAVGDLSLPFGLDASLSKSRFSSYVSPQERAIQVFVMKNISEDTPIGTVLDTFKAHDPSLPTFNYT</sequence>
<dbReference type="EMBL" id="KN716379">
    <property type="protein sequence ID" value="KJH45913.1"/>
    <property type="molecule type" value="Genomic_DNA"/>
</dbReference>
<accession>A0A0D8XMQ9</accession>
<evidence type="ECO:0000313" key="2">
    <source>
        <dbReference type="Proteomes" id="UP000053766"/>
    </source>
</evidence>
<gene>
    <name evidence="1" type="ORF">DICVIV_08030</name>
</gene>
<proteinExistence type="predicted"/>
<dbReference type="Proteomes" id="UP000053766">
    <property type="component" value="Unassembled WGS sequence"/>
</dbReference>
<name>A0A0D8XMQ9_DICVI</name>
<dbReference type="AlphaFoldDB" id="A0A0D8XMQ9"/>
<reference evidence="2" key="2">
    <citation type="journal article" date="2016" name="Sci. Rep.">
        <title>Dictyocaulus viviparus genome, variome and transcriptome elucidate lungworm biology and support future intervention.</title>
        <authorList>
            <person name="McNulty S.N."/>
            <person name="Strube C."/>
            <person name="Rosa B.A."/>
            <person name="Martin J.C."/>
            <person name="Tyagi R."/>
            <person name="Choi Y.J."/>
            <person name="Wang Q."/>
            <person name="Hallsworth Pepin K."/>
            <person name="Zhang X."/>
            <person name="Ozersky P."/>
            <person name="Wilson R.K."/>
            <person name="Sternberg P.W."/>
            <person name="Gasser R.B."/>
            <person name="Mitreva M."/>
        </authorList>
    </citation>
    <scope>NUCLEOTIDE SEQUENCE [LARGE SCALE GENOMIC DNA]</scope>
    <source>
        <strain evidence="2">HannoverDv2000</strain>
    </source>
</reference>